<evidence type="ECO:0000313" key="1">
    <source>
        <dbReference type="EMBL" id="KAF9604547.1"/>
    </source>
</evidence>
<keyword evidence="2" id="KW-1185">Reference proteome</keyword>
<name>A0A835HUA3_9MAGN</name>
<reference evidence="1 2" key="1">
    <citation type="submission" date="2020-10" db="EMBL/GenBank/DDBJ databases">
        <title>The Coptis chinensis genome and diversification of protoberbering-type alkaloids.</title>
        <authorList>
            <person name="Wang B."/>
            <person name="Shu S."/>
            <person name="Song C."/>
            <person name="Liu Y."/>
        </authorList>
    </citation>
    <scope>NUCLEOTIDE SEQUENCE [LARGE SCALE GENOMIC DNA]</scope>
    <source>
        <strain evidence="1">HL-2020</strain>
        <tissue evidence="1">Leaf</tissue>
    </source>
</reference>
<proteinExistence type="predicted"/>
<sequence>GSLSRWELCRDVKELKNIRRFKLALELSSIVTLPSLICRRSF</sequence>
<dbReference type="AlphaFoldDB" id="A0A835HUA3"/>
<dbReference type="Proteomes" id="UP000631114">
    <property type="component" value="Unassembled WGS sequence"/>
</dbReference>
<dbReference type="EMBL" id="JADFTS010000005">
    <property type="protein sequence ID" value="KAF9604547.1"/>
    <property type="molecule type" value="Genomic_DNA"/>
</dbReference>
<organism evidence="1 2">
    <name type="scientific">Coptis chinensis</name>
    <dbReference type="NCBI Taxonomy" id="261450"/>
    <lineage>
        <taxon>Eukaryota</taxon>
        <taxon>Viridiplantae</taxon>
        <taxon>Streptophyta</taxon>
        <taxon>Embryophyta</taxon>
        <taxon>Tracheophyta</taxon>
        <taxon>Spermatophyta</taxon>
        <taxon>Magnoliopsida</taxon>
        <taxon>Ranunculales</taxon>
        <taxon>Ranunculaceae</taxon>
        <taxon>Coptidoideae</taxon>
        <taxon>Coptis</taxon>
    </lineage>
</organism>
<feature type="non-terminal residue" evidence="1">
    <location>
        <position position="42"/>
    </location>
</feature>
<comment type="caution">
    <text evidence="1">The sequence shown here is derived from an EMBL/GenBank/DDBJ whole genome shotgun (WGS) entry which is preliminary data.</text>
</comment>
<protein>
    <submittedName>
        <fullName evidence="1">Uncharacterized protein</fullName>
    </submittedName>
</protein>
<evidence type="ECO:0000313" key="2">
    <source>
        <dbReference type="Proteomes" id="UP000631114"/>
    </source>
</evidence>
<dbReference type="OrthoDB" id="1742475at2759"/>
<gene>
    <name evidence="1" type="ORF">IFM89_007668</name>
</gene>
<accession>A0A835HUA3</accession>